<dbReference type="GO" id="GO:0022857">
    <property type="term" value="F:transmembrane transporter activity"/>
    <property type="evidence" value="ECO:0007669"/>
    <property type="project" value="InterPro"/>
</dbReference>
<evidence type="ECO:0000256" key="4">
    <source>
        <dbReference type="ARBA" id="ARBA00022989"/>
    </source>
</evidence>
<keyword evidence="2" id="KW-1003">Cell membrane</keyword>
<feature type="transmembrane region" description="Helical" evidence="6">
    <location>
        <begin position="26"/>
        <end position="47"/>
    </location>
</feature>
<dbReference type="PROSITE" id="PS50850">
    <property type="entry name" value="MFS"/>
    <property type="match status" value="1"/>
</dbReference>
<dbReference type="PANTHER" id="PTHR23501:SF197">
    <property type="entry name" value="COMD"/>
    <property type="match status" value="1"/>
</dbReference>
<evidence type="ECO:0000256" key="1">
    <source>
        <dbReference type="ARBA" id="ARBA00004141"/>
    </source>
</evidence>
<protein>
    <submittedName>
        <fullName evidence="8">Major facilitator superfamily permease</fullName>
    </submittedName>
</protein>
<dbReference type="Proteomes" id="UP000254487">
    <property type="component" value="Unassembled WGS sequence"/>
</dbReference>
<evidence type="ECO:0000256" key="5">
    <source>
        <dbReference type="ARBA" id="ARBA00023136"/>
    </source>
</evidence>
<evidence type="ECO:0000256" key="3">
    <source>
        <dbReference type="ARBA" id="ARBA00022692"/>
    </source>
</evidence>
<keyword evidence="5 6" id="KW-0472">Membrane</keyword>
<gene>
    <name evidence="8" type="ORF">NCTC10313_00320</name>
</gene>
<keyword evidence="4 6" id="KW-1133">Transmembrane helix</keyword>
<reference evidence="8 9" key="1">
    <citation type="submission" date="2018-06" db="EMBL/GenBank/DDBJ databases">
        <authorList>
            <consortium name="Pathogen Informatics"/>
            <person name="Doyle S."/>
        </authorList>
    </citation>
    <scope>NUCLEOTIDE SEQUENCE [LARGE SCALE GENOMIC DNA]</scope>
    <source>
        <strain evidence="8 9">NCTC10313</strain>
    </source>
</reference>
<dbReference type="AlphaFoldDB" id="A0A377YVI3"/>
<accession>A0A377YVI3</accession>
<evidence type="ECO:0000313" key="9">
    <source>
        <dbReference type="Proteomes" id="UP000254487"/>
    </source>
</evidence>
<evidence type="ECO:0000259" key="7">
    <source>
        <dbReference type="PROSITE" id="PS50850"/>
    </source>
</evidence>
<dbReference type="GO" id="GO:0005886">
    <property type="term" value="C:plasma membrane"/>
    <property type="evidence" value="ECO:0007669"/>
    <property type="project" value="TreeGrafter"/>
</dbReference>
<comment type="subcellular location">
    <subcellularLocation>
        <location evidence="1">Membrane</location>
        <topology evidence="1">Multi-pass membrane protein</topology>
    </subcellularLocation>
</comment>
<dbReference type="PANTHER" id="PTHR23501">
    <property type="entry name" value="MAJOR FACILITATOR SUPERFAMILY"/>
    <property type="match status" value="1"/>
</dbReference>
<keyword evidence="3 6" id="KW-0812">Transmembrane</keyword>
<feature type="transmembrane region" description="Helical" evidence="6">
    <location>
        <begin position="87"/>
        <end position="110"/>
    </location>
</feature>
<sequence>MQVLVLAVQNAMPAQMYGVATSGVTLFRSIGGSIGVALFGAVFTHVLQSNLQQLLPEGAVLPPGMNPVAVQHLPADIRLDYLDAFGAAIHAAFLMAAGIMAVAFVLSWLLKEAPLKTATH</sequence>
<dbReference type="EMBL" id="UGLW01000003">
    <property type="protein sequence ID" value="STU54817.1"/>
    <property type="molecule type" value="Genomic_DNA"/>
</dbReference>
<name>A0A377YVI3_KLEPO</name>
<dbReference type="InterPro" id="IPR036259">
    <property type="entry name" value="MFS_trans_sf"/>
</dbReference>
<dbReference type="SUPFAM" id="SSF103473">
    <property type="entry name" value="MFS general substrate transporter"/>
    <property type="match status" value="1"/>
</dbReference>
<proteinExistence type="predicted"/>
<evidence type="ECO:0000256" key="2">
    <source>
        <dbReference type="ARBA" id="ARBA00022475"/>
    </source>
</evidence>
<evidence type="ECO:0000256" key="6">
    <source>
        <dbReference type="SAM" id="Phobius"/>
    </source>
</evidence>
<feature type="domain" description="Major facilitator superfamily (MFS) profile" evidence="7">
    <location>
        <begin position="1"/>
        <end position="115"/>
    </location>
</feature>
<organism evidence="8 9">
    <name type="scientific">Klebsiella pneumoniae subsp. ozaenae</name>
    <dbReference type="NCBI Taxonomy" id="574"/>
    <lineage>
        <taxon>Bacteria</taxon>
        <taxon>Pseudomonadati</taxon>
        <taxon>Pseudomonadota</taxon>
        <taxon>Gammaproteobacteria</taxon>
        <taxon>Enterobacterales</taxon>
        <taxon>Enterobacteriaceae</taxon>
        <taxon>Klebsiella/Raoultella group</taxon>
        <taxon>Klebsiella</taxon>
        <taxon>Klebsiella pneumoniae complex</taxon>
    </lineage>
</organism>
<evidence type="ECO:0000313" key="8">
    <source>
        <dbReference type="EMBL" id="STU54817.1"/>
    </source>
</evidence>
<dbReference type="InterPro" id="IPR020846">
    <property type="entry name" value="MFS_dom"/>
</dbReference>